<protein>
    <submittedName>
        <fullName evidence="1">1694_t:CDS:1</fullName>
    </submittedName>
</protein>
<evidence type="ECO:0000313" key="1">
    <source>
        <dbReference type="EMBL" id="CAG8819422.1"/>
    </source>
</evidence>
<reference evidence="1" key="1">
    <citation type="submission" date="2021-06" db="EMBL/GenBank/DDBJ databases">
        <authorList>
            <person name="Kallberg Y."/>
            <person name="Tangrot J."/>
            <person name="Rosling A."/>
        </authorList>
    </citation>
    <scope>NUCLEOTIDE SEQUENCE</scope>
    <source>
        <strain evidence="1">MA453B</strain>
    </source>
</reference>
<accession>A0A9N9KB73</accession>
<sequence>MPVNIPEKPLELHLRRKMIIQSVEVFKYALDNILIPNHDHVSLATVIDEEQSAWLLTHTSQEHKIAEKENAKRNRQLSFSDHSEASDILKPLSEELASKG</sequence>
<feature type="non-terminal residue" evidence="1">
    <location>
        <position position="100"/>
    </location>
</feature>
<name>A0A9N9KB73_9GLOM</name>
<dbReference type="OrthoDB" id="843225at2759"/>
<gene>
    <name evidence="1" type="ORF">DERYTH_LOCUS26776</name>
</gene>
<keyword evidence="2" id="KW-1185">Reference proteome</keyword>
<dbReference type="Proteomes" id="UP000789405">
    <property type="component" value="Unassembled WGS sequence"/>
</dbReference>
<comment type="caution">
    <text evidence="1">The sequence shown here is derived from an EMBL/GenBank/DDBJ whole genome shotgun (WGS) entry which is preliminary data.</text>
</comment>
<dbReference type="AlphaFoldDB" id="A0A9N9KB73"/>
<evidence type="ECO:0000313" key="2">
    <source>
        <dbReference type="Proteomes" id="UP000789405"/>
    </source>
</evidence>
<dbReference type="EMBL" id="CAJVPY010057929">
    <property type="protein sequence ID" value="CAG8819422.1"/>
    <property type="molecule type" value="Genomic_DNA"/>
</dbReference>
<organism evidence="1 2">
    <name type="scientific">Dentiscutata erythropus</name>
    <dbReference type="NCBI Taxonomy" id="1348616"/>
    <lineage>
        <taxon>Eukaryota</taxon>
        <taxon>Fungi</taxon>
        <taxon>Fungi incertae sedis</taxon>
        <taxon>Mucoromycota</taxon>
        <taxon>Glomeromycotina</taxon>
        <taxon>Glomeromycetes</taxon>
        <taxon>Diversisporales</taxon>
        <taxon>Gigasporaceae</taxon>
        <taxon>Dentiscutata</taxon>
    </lineage>
</organism>
<proteinExistence type="predicted"/>